<reference evidence="2 3" key="1">
    <citation type="submission" date="2017-08" db="EMBL/GenBank/DDBJ databases">
        <title>Infants hospitalized years apart are colonized by the same room-sourced microbial strains.</title>
        <authorList>
            <person name="Brooks B."/>
            <person name="Olm M.R."/>
            <person name="Firek B.A."/>
            <person name="Baker R."/>
            <person name="Thomas B.C."/>
            <person name="Morowitz M.J."/>
            <person name="Banfield J.F."/>
        </authorList>
    </citation>
    <scope>NUCLEOTIDE SEQUENCE [LARGE SCALE GENOMIC DNA]</scope>
    <source>
        <strain evidence="2">S2_006_000_R1_57</strain>
    </source>
</reference>
<accession>A0A2W5IBI2</accession>
<dbReference type="Pfam" id="PF03724">
    <property type="entry name" value="META"/>
    <property type="match status" value="1"/>
</dbReference>
<evidence type="ECO:0000313" key="2">
    <source>
        <dbReference type="EMBL" id="PZP89080.1"/>
    </source>
</evidence>
<organism evidence="2 3">
    <name type="scientific">Lawsonella clevelandensis</name>
    <dbReference type="NCBI Taxonomy" id="1528099"/>
    <lineage>
        <taxon>Bacteria</taxon>
        <taxon>Bacillati</taxon>
        <taxon>Actinomycetota</taxon>
        <taxon>Actinomycetes</taxon>
        <taxon>Mycobacteriales</taxon>
        <taxon>Lawsonellaceae</taxon>
        <taxon>Lawsonella</taxon>
    </lineage>
</organism>
<protein>
    <recommendedName>
        <fullName evidence="1">DUF306 domain-containing protein</fullName>
    </recommendedName>
</protein>
<dbReference type="InterPro" id="IPR038670">
    <property type="entry name" value="HslJ-like_sf"/>
</dbReference>
<comment type="caution">
    <text evidence="2">The sequence shown here is derived from an EMBL/GenBank/DDBJ whole genome shotgun (WGS) entry which is preliminary data.</text>
</comment>
<evidence type="ECO:0000259" key="1">
    <source>
        <dbReference type="Pfam" id="PF03724"/>
    </source>
</evidence>
<dbReference type="AlphaFoldDB" id="A0A2W5IBI2"/>
<dbReference type="Proteomes" id="UP000248606">
    <property type="component" value="Unassembled WGS sequence"/>
</dbReference>
<proteinExistence type="predicted"/>
<dbReference type="RefSeq" id="WP_290598520.1">
    <property type="nucleotide sequence ID" value="NZ_CAKZIO010000004.1"/>
</dbReference>
<feature type="domain" description="DUF306" evidence="1">
    <location>
        <begin position="89"/>
        <end position="170"/>
    </location>
</feature>
<name>A0A2W5IBI2_9ACTN</name>
<dbReference type="Gene3D" id="2.40.128.270">
    <property type="match status" value="1"/>
</dbReference>
<gene>
    <name evidence="2" type="ORF">DI579_04080</name>
</gene>
<dbReference type="EMBL" id="QFOZ01000004">
    <property type="protein sequence ID" value="PZP89080.1"/>
    <property type="molecule type" value="Genomic_DNA"/>
</dbReference>
<dbReference type="InterPro" id="IPR005184">
    <property type="entry name" value="DUF306_Meta_HslJ"/>
</dbReference>
<evidence type="ECO:0000313" key="3">
    <source>
        <dbReference type="Proteomes" id="UP000248606"/>
    </source>
</evidence>
<sequence>MLHKETTASSTLTRPLRRIGSAGAALGIILGTALGAALPLGALSPGALPLGVPAASATDFHHTRVTDPALEHVEWRYLGPAGGSFSGGSLEFSHGTVTGDDSCNRIVGKYTITHTSTGNILSFSSVGITRRYCQYGHATQRAFSAMLARPNTYTIVKHSVGGTYLTLSPAGSTGILPHGTMVFTKRS</sequence>